<dbReference type="Gene3D" id="3.30.565.60">
    <property type="match status" value="1"/>
</dbReference>
<evidence type="ECO:0000313" key="2">
    <source>
        <dbReference type="EMBL" id="OAD19565.1"/>
    </source>
</evidence>
<dbReference type="EMBL" id="LUTY01002748">
    <property type="protein sequence ID" value="OAD19565.1"/>
    <property type="molecule type" value="Genomic_DNA"/>
</dbReference>
<dbReference type="Pfam" id="PF13749">
    <property type="entry name" value="HATPase_c_4"/>
    <property type="match status" value="1"/>
</dbReference>
<sequence length="410" mass="46702">MISSLPININDLLHFHGVESARVELKESWDEKTTGLQVLKTICAFANDFYNVNGGYIIIGVSEHDSIAALGLTPKMLNLAQKWIRGNGKKLEPNVSLRLSPEVVDGKHILVVCVPGSDARPHQAPSGKNKQRAYYIRDGSETIEAKGQLLTDLLNMCAKIPFDDRRASQFTLNDLRSTLVHEFLSDVGSSLIEEKDDYKIYRQLWLTLKANGHEVPKNIALLFFMDEPERAFRGARIEVVHFPDESGNVLQEWTFRGPLPKQIKDCVNHLEHFSTTFIQKHDDRYEASRWVSFPLPALKETIVNAVYHRSYEGTPEPTKVYIYPDRIEVTSYPGPLPGLKKTHFEQQKVPSVPARNRRIGEMLKELKLAEARGIRKVFRAMIDNGSPPPRYEFDEERTYFTVILPAHPNT</sequence>
<dbReference type="InterPro" id="IPR038475">
    <property type="entry name" value="RecG_C_sf"/>
</dbReference>
<protein>
    <submittedName>
        <fullName evidence="2">Transcriptional regulator</fullName>
    </submittedName>
</protein>
<feature type="domain" description="Schlafen AlbA-2" evidence="1">
    <location>
        <begin position="19"/>
        <end position="145"/>
    </location>
</feature>
<evidence type="ECO:0000259" key="1">
    <source>
        <dbReference type="Pfam" id="PF04326"/>
    </source>
</evidence>
<keyword evidence="3" id="KW-1185">Reference proteome</keyword>
<dbReference type="Pfam" id="PF04326">
    <property type="entry name" value="SLFN_AlbA_2"/>
    <property type="match status" value="1"/>
</dbReference>
<name>A0A176RV20_9GAMM</name>
<dbReference type="Gene3D" id="3.30.950.30">
    <property type="entry name" value="Schlafen, AAA domain"/>
    <property type="match status" value="1"/>
</dbReference>
<dbReference type="Proteomes" id="UP000076962">
    <property type="component" value="Unassembled WGS sequence"/>
</dbReference>
<dbReference type="InterPro" id="IPR007421">
    <property type="entry name" value="Schlafen_AlbA_2_dom"/>
</dbReference>
<dbReference type="PATRIC" id="fig|1003181.4.peg.6327"/>
<comment type="caution">
    <text evidence="2">The sequence shown here is derived from an EMBL/GenBank/DDBJ whole genome shotgun (WGS) entry which is preliminary data.</text>
</comment>
<organism evidence="2 3">
    <name type="scientific">Candidatus Thiomargarita nelsonii</name>
    <dbReference type="NCBI Taxonomy" id="1003181"/>
    <lineage>
        <taxon>Bacteria</taxon>
        <taxon>Pseudomonadati</taxon>
        <taxon>Pseudomonadota</taxon>
        <taxon>Gammaproteobacteria</taxon>
        <taxon>Thiotrichales</taxon>
        <taxon>Thiotrichaceae</taxon>
        <taxon>Thiomargarita</taxon>
    </lineage>
</organism>
<dbReference type="PANTHER" id="PTHR30595:SF6">
    <property type="entry name" value="SCHLAFEN ALBA-2 DOMAIN-CONTAINING PROTEIN"/>
    <property type="match status" value="1"/>
</dbReference>
<dbReference type="AlphaFoldDB" id="A0A176RV20"/>
<accession>A0A176RV20</accession>
<reference evidence="2 3" key="1">
    <citation type="submission" date="2016-05" db="EMBL/GenBank/DDBJ databases">
        <title>Single-cell genome of chain-forming Candidatus Thiomargarita nelsonii and comparison to other large sulfur-oxidizing bacteria.</title>
        <authorList>
            <person name="Winkel M."/>
            <person name="Salman V."/>
            <person name="Woyke T."/>
            <person name="Schulz-Vogt H."/>
            <person name="Richter M."/>
            <person name="Flood B."/>
            <person name="Bailey J."/>
            <person name="Amann R."/>
            <person name="Mussmann M."/>
        </authorList>
    </citation>
    <scope>NUCLEOTIDE SEQUENCE [LARGE SCALE GENOMIC DNA]</scope>
    <source>
        <strain evidence="2 3">THI036</strain>
    </source>
</reference>
<gene>
    <name evidence="2" type="ORF">THIOM_004792</name>
</gene>
<proteinExistence type="predicted"/>
<dbReference type="InterPro" id="IPR038461">
    <property type="entry name" value="Schlafen_AlbA_2_dom_sf"/>
</dbReference>
<dbReference type="PANTHER" id="PTHR30595">
    <property type="entry name" value="GLPR-RELATED TRANSCRIPTIONAL REPRESSOR"/>
    <property type="match status" value="1"/>
</dbReference>
<evidence type="ECO:0000313" key="3">
    <source>
        <dbReference type="Proteomes" id="UP000076962"/>
    </source>
</evidence>